<dbReference type="KEGG" id="pnl:PNK_1430"/>
<keyword evidence="1" id="KW-0472">Membrane</keyword>
<dbReference type="AlphaFoldDB" id="A0A0U5JEM1"/>
<evidence type="ECO:0000313" key="3">
    <source>
        <dbReference type="Proteomes" id="UP000069902"/>
    </source>
</evidence>
<protein>
    <submittedName>
        <fullName evidence="2">Conserved hypothetical membrane protein</fullName>
    </submittedName>
</protein>
<organism evidence="2 3">
    <name type="scientific">Candidatus Protochlamydia naegleriophila</name>
    <dbReference type="NCBI Taxonomy" id="389348"/>
    <lineage>
        <taxon>Bacteria</taxon>
        <taxon>Pseudomonadati</taxon>
        <taxon>Chlamydiota</taxon>
        <taxon>Chlamydiia</taxon>
        <taxon>Parachlamydiales</taxon>
        <taxon>Parachlamydiaceae</taxon>
        <taxon>Candidatus Protochlamydia</taxon>
    </lineage>
</organism>
<keyword evidence="1" id="KW-0812">Transmembrane</keyword>
<keyword evidence="3" id="KW-1185">Reference proteome</keyword>
<dbReference type="InParanoid" id="A0A0U5JEM1"/>
<dbReference type="Proteomes" id="UP000069902">
    <property type="component" value="Chromosome cPNK"/>
</dbReference>
<feature type="transmembrane region" description="Helical" evidence="1">
    <location>
        <begin position="130"/>
        <end position="148"/>
    </location>
</feature>
<evidence type="ECO:0000256" key="1">
    <source>
        <dbReference type="SAM" id="Phobius"/>
    </source>
</evidence>
<dbReference type="PATRIC" id="fig|389348.3.peg.1601"/>
<name>A0A0U5JEM1_9BACT</name>
<evidence type="ECO:0000313" key="2">
    <source>
        <dbReference type="EMBL" id="CUI17042.1"/>
    </source>
</evidence>
<dbReference type="EMBL" id="LN879502">
    <property type="protein sequence ID" value="CUI17042.1"/>
    <property type="molecule type" value="Genomic_DNA"/>
</dbReference>
<reference evidence="3" key="1">
    <citation type="submission" date="2015-09" db="EMBL/GenBank/DDBJ databases">
        <authorList>
            <person name="Bertelli C."/>
        </authorList>
    </citation>
    <scope>NUCLEOTIDE SEQUENCE [LARGE SCALE GENOMIC DNA]</scope>
    <source>
        <strain evidence="3">KNic</strain>
    </source>
</reference>
<keyword evidence="1" id="KW-1133">Transmembrane helix</keyword>
<proteinExistence type="predicted"/>
<sequence length="208" mass="23449">MDSILGIIKDVMQIGIHFLNQPLIKDWVKNAAGSMTCVFALVEFYTICQIIKGREISITIAPQAPKWMQRWCKTTIICAKISLILSAIVSRPGTFVISTLIHSIFSTAQLETVFGPNTIFNINPWHPRHIISLIALALAFPIIAQSCYQGMKWTYKKMHRYLSQRAVQHSQFSEINTKVKLAALFSTLTGRPVLHIGNQLALFLLHCI</sequence>
<accession>A0A0U5JEM1</accession>
<gene>
    <name evidence="2" type="ORF">PNK_1430</name>
</gene>